<evidence type="ECO:0000313" key="2">
    <source>
        <dbReference type="EMBL" id="QBQ34759.1"/>
    </source>
</evidence>
<reference evidence="2 3" key="1">
    <citation type="submission" date="2019-03" db="EMBL/GenBank/DDBJ databases">
        <title>Draft Genome Sequences of Six Type Strains of the Genus Massilia.</title>
        <authorList>
            <person name="Miess H."/>
            <person name="Frediansyhah A."/>
            <person name="Gross H."/>
        </authorList>
    </citation>
    <scope>NUCLEOTIDE SEQUENCE [LARGE SCALE GENOMIC DNA]</scope>
    <source>
        <strain evidence="2 3">DSM 17505</strain>
    </source>
</reference>
<sequence>MKRRSALTPAGPALHTLYRSTLALLVAGTIPLASAQEAVPQVIVNGSAEEPYAPGTATVGAKRRCA</sequence>
<organism evidence="2 3">
    <name type="scientific">Pseudoduganella plicata</name>
    <dbReference type="NCBI Taxonomy" id="321984"/>
    <lineage>
        <taxon>Bacteria</taxon>
        <taxon>Pseudomonadati</taxon>
        <taxon>Pseudomonadota</taxon>
        <taxon>Betaproteobacteria</taxon>
        <taxon>Burkholderiales</taxon>
        <taxon>Oxalobacteraceae</taxon>
        <taxon>Telluria group</taxon>
        <taxon>Pseudoduganella</taxon>
    </lineage>
</organism>
<gene>
    <name evidence="2" type="ORF">E1742_00070</name>
</gene>
<accession>A0ABX5S621</accession>
<name>A0ABX5S621_9BURK</name>
<evidence type="ECO:0000256" key="1">
    <source>
        <dbReference type="SAM" id="SignalP"/>
    </source>
</evidence>
<feature type="chain" id="PRO_5046877044" evidence="1">
    <location>
        <begin position="36"/>
        <end position="66"/>
    </location>
</feature>
<dbReference type="EMBL" id="CP038026">
    <property type="protein sequence ID" value="QBQ34759.1"/>
    <property type="molecule type" value="Genomic_DNA"/>
</dbReference>
<proteinExistence type="predicted"/>
<protein>
    <submittedName>
        <fullName evidence="2">Uncharacterized protein</fullName>
    </submittedName>
</protein>
<feature type="signal peptide" evidence="1">
    <location>
        <begin position="1"/>
        <end position="35"/>
    </location>
</feature>
<dbReference type="RefSeq" id="WP_134382609.1">
    <property type="nucleotide sequence ID" value="NZ_CP038026.1"/>
</dbReference>
<evidence type="ECO:0000313" key="3">
    <source>
        <dbReference type="Proteomes" id="UP000294359"/>
    </source>
</evidence>
<dbReference type="Proteomes" id="UP000294359">
    <property type="component" value="Chromosome"/>
</dbReference>
<keyword evidence="1" id="KW-0732">Signal</keyword>
<keyword evidence="3" id="KW-1185">Reference proteome</keyword>